<evidence type="ECO:0000313" key="2">
    <source>
        <dbReference type="EMBL" id="GIJ54941.1"/>
    </source>
</evidence>
<comment type="caution">
    <text evidence="2">The sequence shown here is derived from an EMBL/GenBank/DDBJ whole genome shotgun (WGS) entry which is preliminary data.</text>
</comment>
<evidence type="ECO:0000259" key="1">
    <source>
        <dbReference type="PROSITE" id="PS50043"/>
    </source>
</evidence>
<feature type="domain" description="HTH luxR-type" evidence="1">
    <location>
        <begin position="253"/>
        <end position="318"/>
    </location>
</feature>
<dbReference type="InterPro" id="IPR016032">
    <property type="entry name" value="Sig_transdc_resp-reg_C-effctor"/>
</dbReference>
<evidence type="ECO:0000313" key="3">
    <source>
        <dbReference type="Proteomes" id="UP000612585"/>
    </source>
</evidence>
<dbReference type="GO" id="GO:0006355">
    <property type="term" value="P:regulation of DNA-templated transcription"/>
    <property type="evidence" value="ECO:0007669"/>
    <property type="project" value="InterPro"/>
</dbReference>
<dbReference type="CDD" id="cd06170">
    <property type="entry name" value="LuxR_C_like"/>
    <property type="match status" value="1"/>
</dbReference>
<sequence>MRKGLTSVLSESAARLYEQLIVSGGLSLEDHPDLGTTAECRELIDKGFARERHVGTPKLIPVEPIRAIDNAILVRQRALLDQYQYLLRLRDEMQVLQQTYEASANPSADINELVRIVSEPAEVSALSVELALSAHSDVASLETEHSSRPRKPENARVLPAELVERGVRFRNIYSRAALELDGAGEMLQASIRSGWICRVYPDLPMKMVLVDKRAALVPLGPTGMEGALLVRAPVIVATLSRYFELLWAGAVPVDNESAKIPPEQDQVLRLVMTGMTDGAIARHLGVSERTVRRHVSALQEALNVNNRVTLAVAAVRQGWVD</sequence>
<gene>
    <name evidence="2" type="ORF">Vau01_024570</name>
</gene>
<dbReference type="AlphaFoldDB" id="A0A8J4DYR8"/>
<dbReference type="EMBL" id="BOPG01000012">
    <property type="protein sequence ID" value="GIJ54941.1"/>
    <property type="molecule type" value="Genomic_DNA"/>
</dbReference>
<reference evidence="2" key="1">
    <citation type="submission" date="2021-01" db="EMBL/GenBank/DDBJ databases">
        <title>Whole genome shotgun sequence of Virgisporangium aurantiacum NBRC 16421.</title>
        <authorList>
            <person name="Komaki H."/>
            <person name="Tamura T."/>
        </authorList>
    </citation>
    <scope>NUCLEOTIDE SEQUENCE</scope>
    <source>
        <strain evidence="2">NBRC 16421</strain>
    </source>
</reference>
<proteinExistence type="predicted"/>
<dbReference type="PROSITE" id="PS50043">
    <property type="entry name" value="HTH_LUXR_2"/>
    <property type="match status" value="1"/>
</dbReference>
<dbReference type="SMART" id="SM00421">
    <property type="entry name" value="HTH_LUXR"/>
    <property type="match status" value="1"/>
</dbReference>
<protein>
    <recommendedName>
        <fullName evidence="1">HTH luxR-type domain-containing protein</fullName>
    </recommendedName>
</protein>
<dbReference type="SUPFAM" id="SSF46894">
    <property type="entry name" value="C-terminal effector domain of the bipartite response regulators"/>
    <property type="match status" value="1"/>
</dbReference>
<dbReference type="InterPro" id="IPR000792">
    <property type="entry name" value="Tscrpt_reg_LuxR_C"/>
</dbReference>
<dbReference type="Proteomes" id="UP000612585">
    <property type="component" value="Unassembled WGS sequence"/>
</dbReference>
<dbReference type="GO" id="GO:0003677">
    <property type="term" value="F:DNA binding"/>
    <property type="evidence" value="ECO:0007669"/>
    <property type="project" value="InterPro"/>
</dbReference>
<dbReference type="RefSeq" id="WP_203990827.1">
    <property type="nucleotide sequence ID" value="NZ_BOPG01000012.1"/>
</dbReference>
<dbReference type="InterPro" id="IPR051797">
    <property type="entry name" value="TrmB-like"/>
</dbReference>
<name>A0A8J4DYR8_9ACTN</name>
<dbReference type="Pfam" id="PF00196">
    <property type="entry name" value="GerE"/>
    <property type="match status" value="1"/>
</dbReference>
<dbReference type="Gene3D" id="1.10.10.10">
    <property type="entry name" value="Winged helix-like DNA-binding domain superfamily/Winged helix DNA-binding domain"/>
    <property type="match status" value="1"/>
</dbReference>
<dbReference type="PANTHER" id="PTHR34293:SF1">
    <property type="entry name" value="HTH-TYPE TRANSCRIPTIONAL REGULATOR TRMBL2"/>
    <property type="match status" value="1"/>
</dbReference>
<dbReference type="PANTHER" id="PTHR34293">
    <property type="entry name" value="HTH-TYPE TRANSCRIPTIONAL REGULATOR TRMBL2"/>
    <property type="match status" value="1"/>
</dbReference>
<dbReference type="PRINTS" id="PR00038">
    <property type="entry name" value="HTHLUXR"/>
</dbReference>
<dbReference type="InterPro" id="IPR036388">
    <property type="entry name" value="WH-like_DNA-bd_sf"/>
</dbReference>
<organism evidence="2 3">
    <name type="scientific">Virgisporangium aurantiacum</name>
    <dbReference type="NCBI Taxonomy" id="175570"/>
    <lineage>
        <taxon>Bacteria</taxon>
        <taxon>Bacillati</taxon>
        <taxon>Actinomycetota</taxon>
        <taxon>Actinomycetes</taxon>
        <taxon>Micromonosporales</taxon>
        <taxon>Micromonosporaceae</taxon>
        <taxon>Virgisporangium</taxon>
    </lineage>
</organism>
<keyword evidence="3" id="KW-1185">Reference proteome</keyword>
<accession>A0A8J4DYR8</accession>